<proteinExistence type="inferred from homology"/>
<comment type="caution">
    <text evidence="6">The sequence shown here is derived from an EMBL/GenBank/DDBJ whole genome shotgun (WGS) entry which is preliminary data.</text>
</comment>
<evidence type="ECO:0000256" key="3">
    <source>
        <dbReference type="ARBA" id="ARBA00023027"/>
    </source>
</evidence>
<sequence length="431" mass="48515">MIFMYHSRVLKENNIVVFGIGRVGLPLALVLADKGFNVSGIDVDPARVAFLQSKKMPFLEEGADELLQKYIGNKFRIYSSDHIKESLSENKYIILTLGTPIDSTYSPDHSQIEKLFSELTPFIQKEHVIILRSTISPGSLRQLVRFVEERTKLKVGKDIYMAYCPERIAEGKSVEELVQIPQIIGTTEPESAKQATKIFSKITKIIHYSKPEAAELSKLFCNMYRYIDFAIGNEFMMIAEDYGCDIYEVLNLVNNGYKRAGLKSPGLTAGPCLVKDGFFLIDKSPFMELVMASWRLNENIPGYLFKRVKAEVGNVNEKKVAILGLAFKKNIDDSRFSLVPKLAKYFAAEGGKVSITDPLMYSEPLDETLKDADIVMVGTNHDAYKDLSLGDISKVVSKGCLICDIWNMFGTGKIVFRIHDFVPKLNKEPKK</sequence>
<dbReference type="GO" id="GO:0000271">
    <property type="term" value="P:polysaccharide biosynthetic process"/>
    <property type="evidence" value="ECO:0007669"/>
    <property type="project" value="InterPro"/>
</dbReference>
<evidence type="ECO:0000256" key="2">
    <source>
        <dbReference type="ARBA" id="ARBA00023002"/>
    </source>
</evidence>
<name>A0A0G1CZD6_9BACT</name>
<evidence type="ECO:0000313" key="6">
    <source>
        <dbReference type="EMBL" id="KKS90797.1"/>
    </source>
</evidence>
<dbReference type="GO" id="GO:0051287">
    <property type="term" value="F:NAD binding"/>
    <property type="evidence" value="ECO:0007669"/>
    <property type="project" value="InterPro"/>
</dbReference>
<evidence type="ECO:0000256" key="1">
    <source>
        <dbReference type="ARBA" id="ARBA00006601"/>
    </source>
</evidence>
<dbReference type="InterPro" id="IPR014026">
    <property type="entry name" value="UDP-Glc/GDP-Man_DH_dimer"/>
</dbReference>
<accession>A0A0G1CZD6</accession>
<dbReference type="InterPro" id="IPR017476">
    <property type="entry name" value="UDP-Glc/GDP-Man"/>
</dbReference>
<evidence type="ECO:0000259" key="5">
    <source>
        <dbReference type="SMART" id="SM00984"/>
    </source>
</evidence>
<dbReference type="PANTHER" id="PTHR43491:SF2">
    <property type="entry name" value="UDP-N-ACETYL-D-MANNOSAMINE DEHYDROGENASE"/>
    <property type="match status" value="1"/>
</dbReference>
<dbReference type="InterPro" id="IPR008927">
    <property type="entry name" value="6-PGluconate_DH-like_C_sf"/>
</dbReference>
<dbReference type="InterPro" id="IPR028359">
    <property type="entry name" value="UDP_ManNAc/GlcNAc_DH"/>
</dbReference>
<keyword evidence="2" id="KW-0560">Oxidoreductase</keyword>
<dbReference type="Proteomes" id="UP000034669">
    <property type="component" value="Unassembled WGS sequence"/>
</dbReference>
<feature type="domain" description="UDP-glucose/GDP-mannose dehydrogenase C-terminal" evidence="5">
    <location>
        <begin position="321"/>
        <end position="411"/>
    </location>
</feature>
<dbReference type="GO" id="GO:0016628">
    <property type="term" value="F:oxidoreductase activity, acting on the CH-CH group of donors, NAD or NADP as acceptor"/>
    <property type="evidence" value="ECO:0007669"/>
    <property type="project" value="InterPro"/>
</dbReference>
<dbReference type="Gene3D" id="3.40.50.720">
    <property type="entry name" value="NAD(P)-binding Rossmann-like Domain"/>
    <property type="match status" value="2"/>
</dbReference>
<dbReference type="AlphaFoldDB" id="A0A0G1CZD6"/>
<reference evidence="6 7" key="1">
    <citation type="journal article" date="2015" name="Nature">
        <title>rRNA introns, odd ribosomes, and small enigmatic genomes across a large radiation of phyla.</title>
        <authorList>
            <person name="Brown C.T."/>
            <person name="Hug L.A."/>
            <person name="Thomas B.C."/>
            <person name="Sharon I."/>
            <person name="Castelle C.J."/>
            <person name="Singh A."/>
            <person name="Wilkins M.J."/>
            <person name="Williams K.H."/>
            <person name="Banfield J.F."/>
        </authorList>
    </citation>
    <scope>NUCLEOTIDE SEQUENCE [LARGE SCALE GENOMIC DNA]</scope>
</reference>
<dbReference type="Pfam" id="PF03720">
    <property type="entry name" value="UDPG_MGDP_dh_C"/>
    <property type="match status" value="1"/>
</dbReference>
<dbReference type="InterPro" id="IPR001732">
    <property type="entry name" value="UDP-Glc/GDP-Man_DH_N"/>
</dbReference>
<evidence type="ECO:0000313" key="7">
    <source>
        <dbReference type="Proteomes" id="UP000034669"/>
    </source>
</evidence>
<organism evidence="6 7">
    <name type="scientific">Candidatus Woesebacteria bacterium GW2011_GWA1_43_12</name>
    <dbReference type="NCBI Taxonomy" id="1618557"/>
    <lineage>
        <taxon>Bacteria</taxon>
        <taxon>Candidatus Woeseibacteriota</taxon>
    </lineage>
</organism>
<dbReference type="InterPro" id="IPR014027">
    <property type="entry name" value="UDP-Glc/GDP-Man_DH_C"/>
</dbReference>
<dbReference type="SUPFAM" id="SSF48179">
    <property type="entry name" value="6-phosphogluconate dehydrogenase C-terminal domain-like"/>
    <property type="match status" value="1"/>
</dbReference>
<dbReference type="SMART" id="SM00984">
    <property type="entry name" value="UDPG_MGDP_dh_C"/>
    <property type="match status" value="1"/>
</dbReference>
<dbReference type="PIRSF" id="PIRSF500136">
    <property type="entry name" value="UDP_ManNAc_DH"/>
    <property type="match status" value="1"/>
</dbReference>
<dbReference type="PANTHER" id="PTHR43491">
    <property type="entry name" value="UDP-N-ACETYL-D-MANNOSAMINE DEHYDROGENASE"/>
    <property type="match status" value="1"/>
</dbReference>
<gene>
    <name evidence="6" type="ORF">UV66_C0001G0154</name>
</gene>
<dbReference type="NCBIfam" id="TIGR03026">
    <property type="entry name" value="NDP-sugDHase"/>
    <property type="match status" value="1"/>
</dbReference>
<comment type="similarity">
    <text evidence="1 4">Belongs to the UDP-glucose/GDP-mannose dehydrogenase family.</text>
</comment>
<dbReference type="Pfam" id="PF00984">
    <property type="entry name" value="UDPG_MGDP_dh"/>
    <property type="match status" value="1"/>
</dbReference>
<dbReference type="GO" id="GO:0016616">
    <property type="term" value="F:oxidoreductase activity, acting on the CH-OH group of donors, NAD or NADP as acceptor"/>
    <property type="evidence" value="ECO:0007669"/>
    <property type="project" value="InterPro"/>
</dbReference>
<protein>
    <submittedName>
        <fullName evidence="6">Nucleotide sugar dehydrogenase</fullName>
    </submittedName>
</protein>
<dbReference type="PIRSF" id="PIRSF000124">
    <property type="entry name" value="UDPglc_GDPman_dh"/>
    <property type="match status" value="1"/>
</dbReference>
<evidence type="ECO:0000256" key="4">
    <source>
        <dbReference type="PIRNR" id="PIRNR000124"/>
    </source>
</evidence>
<dbReference type="InterPro" id="IPR036220">
    <property type="entry name" value="UDP-Glc/GDP-Man_DH_C_sf"/>
</dbReference>
<dbReference type="EMBL" id="LCFI01000001">
    <property type="protein sequence ID" value="KKS90797.1"/>
    <property type="molecule type" value="Genomic_DNA"/>
</dbReference>
<dbReference type="SUPFAM" id="SSF51735">
    <property type="entry name" value="NAD(P)-binding Rossmann-fold domains"/>
    <property type="match status" value="1"/>
</dbReference>
<dbReference type="Pfam" id="PF03721">
    <property type="entry name" value="UDPG_MGDP_dh_N"/>
    <property type="match status" value="1"/>
</dbReference>
<dbReference type="InterPro" id="IPR036291">
    <property type="entry name" value="NAD(P)-bd_dom_sf"/>
</dbReference>
<dbReference type="SUPFAM" id="SSF52413">
    <property type="entry name" value="UDP-glucose/GDP-mannose dehydrogenase C-terminal domain"/>
    <property type="match status" value="1"/>
</dbReference>
<keyword evidence="3" id="KW-0520">NAD</keyword>